<dbReference type="KEGG" id="samy:DB32_000860"/>
<name>A0A0F6VZN7_9BACT</name>
<dbReference type="AlphaFoldDB" id="A0A0F6VZN7"/>
<proteinExistence type="predicted"/>
<sequence>MLTLAARVDRRGLARLAIYLVVVWAIGIVWCLGRVRADVDEALLGLGADLARLDRGALLSSEVLQLNGARLRITTAMHDASLEDVLDGADARCRERDGRLEEQLQETLGREGEALSPVVRAQGETRGYVACFGMRMEMTPESVALLAQRFLDTGDLTAIGTLHYVYARASETGTHVVTVESAGPVRPLEMFPAEGDAPGADPTIVSRPAGLRRLLSASVEARPYGIAAYSVTRDADDVLDEYRADLARRGWNEHTHAAWSDARGEGSIVAERDGAVVAVIASRDEAGEIAIAVLTTPTNEQEVSP</sequence>
<evidence type="ECO:0000313" key="3">
    <source>
        <dbReference type="Proteomes" id="UP000034883"/>
    </source>
</evidence>
<dbReference type="Proteomes" id="UP000034883">
    <property type="component" value="Chromosome"/>
</dbReference>
<organism evidence="2 3">
    <name type="scientific">Sandaracinus amylolyticus</name>
    <dbReference type="NCBI Taxonomy" id="927083"/>
    <lineage>
        <taxon>Bacteria</taxon>
        <taxon>Pseudomonadati</taxon>
        <taxon>Myxococcota</taxon>
        <taxon>Polyangia</taxon>
        <taxon>Polyangiales</taxon>
        <taxon>Sandaracinaceae</taxon>
        <taxon>Sandaracinus</taxon>
    </lineage>
</organism>
<dbReference type="STRING" id="927083.DB32_000860"/>
<feature type="transmembrane region" description="Helical" evidence="1">
    <location>
        <begin position="12"/>
        <end position="30"/>
    </location>
</feature>
<dbReference type="OrthoDB" id="5498585at2"/>
<reference evidence="2 3" key="1">
    <citation type="submission" date="2015-03" db="EMBL/GenBank/DDBJ databases">
        <title>Genome assembly of Sandaracinus amylolyticus DSM 53668.</title>
        <authorList>
            <person name="Sharma G."/>
            <person name="Subramanian S."/>
        </authorList>
    </citation>
    <scope>NUCLEOTIDE SEQUENCE [LARGE SCALE GENOMIC DNA]</scope>
    <source>
        <strain evidence="2 3">DSM 53668</strain>
    </source>
</reference>
<keyword evidence="1" id="KW-0472">Membrane</keyword>
<accession>A0A0F6VZN7</accession>
<dbReference type="EMBL" id="CP011125">
    <property type="protein sequence ID" value="AKF03711.1"/>
    <property type="molecule type" value="Genomic_DNA"/>
</dbReference>
<evidence type="ECO:0000313" key="2">
    <source>
        <dbReference type="EMBL" id="AKF03711.1"/>
    </source>
</evidence>
<gene>
    <name evidence="2" type="ORF">DB32_000860</name>
</gene>
<keyword evidence="1" id="KW-1133">Transmembrane helix</keyword>
<protein>
    <submittedName>
        <fullName evidence="2">Uncharacterized protein</fullName>
    </submittedName>
</protein>
<keyword evidence="3" id="KW-1185">Reference proteome</keyword>
<keyword evidence="1" id="KW-0812">Transmembrane</keyword>
<dbReference type="RefSeq" id="WP_053231140.1">
    <property type="nucleotide sequence ID" value="NZ_CP011125.1"/>
</dbReference>
<evidence type="ECO:0000256" key="1">
    <source>
        <dbReference type="SAM" id="Phobius"/>
    </source>
</evidence>